<keyword evidence="1" id="KW-0472">Membrane</keyword>
<dbReference type="EC" id="3.4.21.-" evidence="3"/>
<dbReference type="eggNOG" id="COG3480">
    <property type="taxonomic scope" value="Bacteria"/>
</dbReference>
<dbReference type="SUPFAM" id="SSF50156">
    <property type="entry name" value="PDZ domain-like"/>
    <property type="match status" value="1"/>
</dbReference>
<dbReference type="InterPro" id="IPR014219">
    <property type="entry name" value="SpoIVB"/>
</dbReference>
<dbReference type="Proteomes" id="UP000005561">
    <property type="component" value="Unassembled WGS sequence"/>
</dbReference>
<dbReference type="STRING" id="168384.SAMN05660368_03924"/>
<dbReference type="NCBIfam" id="TIGR02860">
    <property type="entry name" value="spore_IV_B"/>
    <property type="match status" value="1"/>
</dbReference>
<protein>
    <submittedName>
        <fullName evidence="3">SpoIVB peptidase</fullName>
        <ecNumber evidence="3">3.4.21.-</ecNumber>
    </submittedName>
</protein>
<feature type="domain" description="Peptidase S55" evidence="2">
    <location>
        <begin position="191"/>
        <end position="416"/>
    </location>
</feature>
<dbReference type="Gene3D" id="2.30.42.10">
    <property type="match status" value="1"/>
</dbReference>
<keyword evidence="1" id="KW-1133">Transmembrane helix</keyword>
<proteinExistence type="predicted"/>
<dbReference type="Pfam" id="PF13180">
    <property type="entry name" value="PDZ_2"/>
    <property type="match status" value="1"/>
</dbReference>
<keyword evidence="4" id="KW-1185">Reference proteome</keyword>
<keyword evidence="3" id="KW-0378">Hydrolase</keyword>
<organism evidence="3 4">
    <name type="scientific">Marvinbryantia formatexigens DSM 14469</name>
    <dbReference type="NCBI Taxonomy" id="478749"/>
    <lineage>
        <taxon>Bacteria</taxon>
        <taxon>Bacillati</taxon>
        <taxon>Bacillota</taxon>
        <taxon>Clostridia</taxon>
        <taxon>Lachnospirales</taxon>
        <taxon>Lachnospiraceae</taxon>
        <taxon>Marvinbryantia</taxon>
    </lineage>
</organism>
<evidence type="ECO:0000259" key="2">
    <source>
        <dbReference type="PROSITE" id="PS51494"/>
    </source>
</evidence>
<name>C6LLG9_9FIRM</name>
<comment type="caution">
    <text evidence="3">The sequence shown here is derived from an EMBL/GenBank/DDBJ whole genome shotgun (WGS) entry which is preliminary data.</text>
</comment>
<dbReference type="RefSeq" id="WP_006864270.1">
    <property type="nucleotide sequence ID" value="NZ_ACCL02000030.1"/>
</dbReference>
<sequence>MRNLEKKRKGRYICPLFALLIMLALLEWYLLLQEIPDYLQVPSDSTQENLLGAALPDWVEETVKEAAGGQTSDIPQENLHISAPDSYVVECSLLGVLPVKDVQVEVVERQQLIPSGMPVGIYMKTEGVLIVGTGEVCDVNGQMCEPGGEIVHSGDYILAVNDVPVSEKEEVVNQMNQAVGGEVKLTVLRKGERTELQVPVVQTAASEYKAGIWIRDDTQGIGTLTYLKDDGSFGALGHGISDIDTSTLLNLQSGTLYNTDIRAVVKGENGVPGELSGIIRYSGDEILGTVRENTGIGIFGDITSDPGSLAYCDALDIAYKQEIREGAATILSAVDGEVKEYDIAIEKINLNSSDANKSMVIRVTDENLLALTGGIVQGMSGSTILQDGRIVGAVTHVFVNDPTKGYGIFIENMLEH</sequence>
<reference evidence="3" key="1">
    <citation type="submission" date="2009-07" db="EMBL/GenBank/DDBJ databases">
        <authorList>
            <person name="Weinstock G."/>
            <person name="Sodergren E."/>
            <person name="Clifton S."/>
            <person name="Fulton L."/>
            <person name="Fulton B."/>
            <person name="Courtney L."/>
            <person name="Fronick C."/>
            <person name="Harrison M."/>
            <person name="Strong C."/>
            <person name="Farmer C."/>
            <person name="Delahaunty K."/>
            <person name="Markovic C."/>
            <person name="Hall O."/>
            <person name="Minx P."/>
            <person name="Tomlinson C."/>
            <person name="Mitreva M."/>
            <person name="Nelson J."/>
            <person name="Hou S."/>
            <person name="Wollam A."/>
            <person name="Pepin K.H."/>
            <person name="Johnson M."/>
            <person name="Bhonagiri V."/>
            <person name="Nash W.E."/>
            <person name="Warren W."/>
            <person name="Chinwalla A."/>
            <person name="Mardis E.R."/>
            <person name="Wilson R.K."/>
        </authorList>
    </citation>
    <scope>NUCLEOTIDE SEQUENCE [LARGE SCALE GENOMIC DNA]</scope>
    <source>
        <strain evidence="3">DSM 14469</strain>
    </source>
</reference>
<evidence type="ECO:0000313" key="4">
    <source>
        <dbReference type="Proteomes" id="UP000005561"/>
    </source>
</evidence>
<dbReference type="Pfam" id="PF05580">
    <property type="entry name" value="Peptidase_S55"/>
    <property type="match status" value="1"/>
</dbReference>
<dbReference type="MEROPS" id="S55.001"/>
<dbReference type="InterPro" id="IPR008763">
    <property type="entry name" value="Peptidase_S55"/>
</dbReference>
<dbReference type="AlphaFoldDB" id="C6LLG9"/>
<gene>
    <name evidence="3" type="primary">spoIVB</name>
    <name evidence="3" type="ORF">BRYFOR_09516</name>
</gene>
<dbReference type="GO" id="GO:0016787">
    <property type="term" value="F:hydrolase activity"/>
    <property type="evidence" value="ECO:0007669"/>
    <property type="project" value="UniProtKB-KW"/>
</dbReference>
<dbReference type="PROSITE" id="PS51494">
    <property type="entry name" value="SPOIVB"/>
    <property type="match status" value="1"/>
</dbReference>
<evidence type="ECO:0000256" key="1">
    <source>
        <dbReference type="SAM" id="Phobius"/>
    </source>
</evidence>
<dbReference type="EMBL" id="ACCL02000030">
    <property type="protein sequence ID" value="EET58509.1"/>
    <property type="molecule type" value="Genomic_DNA"/>
</dbReference>
<feature type="transmembrane region" description="Helical" evidence="1">
    <location>
        <begin position="12"/>
        <end position="31"/>
    </location>
</feature>
<accession>C6LLG9</accession>
<dbReference type="InterPro" id="IPR036034">
    <property type="entry name" value="PDZ_sf"/>
</dbReference>
<dbReference type="InterPro" id="IPR001478">
    <property type="entry name" value="PDZ"/>
</dbReference>
<evidence type="ECO:0000313" key="3">
    <source>
        <dbReference type="EMBL" id="EET58509.1"/>
    </source>
</evidence>
<keyword evidence="1" id="KW-0812">Transmembrane</keyword>